<dbReference type="SMART" id="SM00256">
    <property type="entry name" value="FBOX"/>
    <property type="match status" value="1"/>
</dbReference>
<comment type="caution">
    <text evidence="2">The sequence shown here is derived from an EMBL/GenBank/DDBJ whole genome shotgun (WGS) entry which is preliminary data.</text>
</comment>
<protein>
    <recommendedName>
        <fullName evidence="1">F-box domain-containing protein</fullName>
    </recommendedName>
</protein>
<organism evidence="2 3">
    <name type="scientific">Trametes pubescens</name>
    <name type="common">White-rot fungus</name>
    <dbReference type="NCBI Taxonomy" id="154538"/>
    <lineage>
        <taxon>Eukaryota</taxon>
        <taxon>Fungi</taxon>
        <taxon>Dikarya</taxon>
        <taxon>Basidiomycota</taxon>
        <taxon>Agaricomycotina</taxon>
        <taxon>Agaricomycetes</taxon>
        <taxon>Polyporales</taxon>
        <taxon>Polyporaceae</taxon>
        <taxon>Trametes</taxon>
    </lineage>
</organism>
<dbReference type="AlphaFoldDB" id="A0A1M2V2N0"/>
<dbReference type="Gene3D" id="3.80.10.10">
    <property type="entry name" value="Ribonuclease Inhibitor"/>
    <property type="match status" value="1"/>
</dbReference>
<dbReference type="SUPFAM" id="SSF52047">
    <property type="entry name" value="RNI-like"/>
    <property type="match status" value="1"/>
</dbReference>
<proteinExistence type="predicted"/>
<dbReference type="Gene3D" id="1.20.1280.50">
    <property type="match status" value="1"/>
</dbReference>
<dbReference type="Proteomes" id="UP000184267">
    <property type="component" value="Unassembled WGS sequence"/>
</dbReference>
<dbReference type="InterPro" id="IPR001810">
    <property type="entry name" value="F-box_dom"/>
</dbReference>
<gene>
    <name evidence="2" type="ORF">TRAPUB_7705</name>
</gene>
<evidence type="ECO:0000313" key="3">
    <source>
        <dbReference type="Proteomes" id="UP000184267"/>
    </source>
</evidence>
<keyword evidence="3" id="KW-1185">Reference proteome</keyword>
<name>A0A1M2V2N0_TRAPU</name>
<dbReference type="Pfam" id="PF12937">
    <property type="entry name" value="F-box-like"/>
    <property type="match status" value="1"/>
</dbReference>
<feature type="domain" description="F-box" evidence="1">
    <location>
        <begin position="4"/>
        <end position="49"/>
    </location>
</feature>
<dbReference type="OMA" id="YSHEAFD"/>
<dbReference type="SUPFAM" id="SSF81383">
    <property type="entry name" value="F-box domain"/>
    <property type="match status" value="1"/>
</dbReference>
<accession>A0A1M2V2N0</accession>
<evidence type="ECO:0000313" key="2">
    <source>
        <dbReference type="EMBL" id="OJT01840.1"/>
    </source>
</evidence>
<dbReference type="InterPro" id="IPR036047">
    <property type="entry name" value="F-box-like_dom_sf"/>
</dbReference>
<sequence length="383" mass="43686">MHNPPAVLTLPTEINQSIFSYLESGSLLSCALTCRSWAVSAQYLLYRFARVSSPASAQKLIRTLAESSTLCALVIDLTICGKLRDTVKPWLCGNVELTTLIPKSTYLPRLRTLRIEHWDRVHFKPAFWKVLRRLKNVTELHLRGCHFHSSCHIEDFVFAFPRLTTLTIDSVRWTGDRERVFVRRDEYADRVLSLHTLRICNPFEYGPLFQWLSAHRCVGVRHLALVRFDVLNIRPAEVFVRELGSSLESLTFGIYLPACCDKSARRLDLTHNTGLHTLSLQIYDVDDSFLRWVGSVLDSAVALPLRHVALSLTLDHRKTLWGPAWGAIHAALTTYWRPTLADVEVTHHAVPGFLQDVQPLFEERFPELVQRGLLSVVVDTQDP</sequence>
<dbReference type="PROSITE" id="PS50181">
    <property type="entry name" value="FBOX"/>
    <property type="match status" value="1"/>
</dbReference>
<dbReference type="OrthoDB" id="2788229at2759"/>
<dbReference type="EMBL" id="MNAD01001719">
    <property type="protein sequence ID" value="OJT01840.1"/>
    <property type="molecule type" value="Genomic_DNA"/>
</dbReference>
<evidence type="ECO:0000259" key="1">
    <source>
        <dbReference type="PROSITE" id="PS50181"/>
    </source>
</evidence>
<reference evidence="2 3" key="1">
    <citation type="submission" date="2016-10" db="EMBL/GenBank/DDBJ databases">
        <title>Genome sequence of the basidiomycete white-rot fungus Trametes pubescens.</title>
        <authorList>
            <person name="Makela M.R."/>
            <person name="Granchi Z."/>
            <person name="Peng M."/>
            <person name="De Vries R.P."/>
            <person name="Grigoriev I."/>
            <person name="Riley R."/>
            <person name="Hilden K."/>
        </authorList>
    </citation>
    <scope>NUCLEOTIDE SEQUENCE [LARGE SCALE GENOMIC DNA]</scope>
    <source>
        <strain evidence="2 3">FBCC735</strain>
    </source>
</reference>
<dbReference type="InterPro" id="IPR032675">
    <property type="entry name" value="LRR_dom_sf"/>
</dbReference>